<evidence type="ECO:0000259" key="2">
    <source>
        <dbReference type="SMART" id="SM00854"/>
    </source>
</evidence>
<dbReference type="SMART" id="SM00854">
    <property type="entry name" value="PGA_cap"/>
    <property type="match status" value="1"/>
</dbReference>
<dbReference type="InterPro" id="IPR019079">
    <property type="entry name" value="Capsule_synth_CapA"/>
</dbReference>
<dbReference type="PANTHER" id="PTHR33393">
    <property type="entry name" value="POLYGLUTAMINE SYNTHESIS ACCESSORY PROTEIN RV0574C-RELATED"/>
    <property type="match status" value="1"/>
</dbReference>
<sequence length="369" mass="41472">MQKLRLTATGDIWVRTANHQYPFGKVGHLLEDKDVLFGNLETTLSDTGEPVEKHHVIFTCPDAARYLKEAGFDVMSVANNHSGDLGAEGFKNTLDALERREILAIGGSATEDRQEPVILERNGVSIGFAGYTIGKLAISREVSVNRLVEEEVFRDIASLKGRCDHIAISLHWGTEMAYYPSPEQIALAHQFIDAGATVILGHHPHTMQAIERYHGGLIAYSLGMFQFEPRWPHNISREAVLLSVDLQKNGVVGAHEVVPLIIDDDFIPHPAEGAMAEEILNFLSEISRPVAEGRLTRSRWFEEIAPVYMKMNLESYRYRIRRKGLFPLLEMGAWFFTPFCLKCCAGLIRRMLRPEPTRRRRAPGQNAGN</sequence>
<comment type="caution">
    <text evidence="3">The sequence shown here is derived from an EMBL/GenBank/DDBJ whole genome shotgun (WGS) entry which is preliminary data.</text>
</comment>
<proteinExistence type="inferred from homology"/>
<dbReference type="CDD" id="cd07381">
    <property type="entry name" value="MPP_CapA"/>
    <property type="match status" value="1"/>
</dbReference>
<dbReference type="InterPro" id="IPR029052">
    <property type="entry name" value="Metallo-depent_PP-like"/>
</dbReference>
<dbReference type="AlphaFoldDB" id="A0A9E4ZQK3"/>
<evidence type="ECO:0000313" key="3">
    <source>
        <dbReference type="EMBL" id="MCT8338076.1"/>
    </source>
</evidence>
<feature type="domain" description="Capsule synthesis protein CapA" evidence="2">
    <location>
        <begin position="5"/>
        <end position="229"/>
    </location>
</feature>
<dbReference type="Gene3D" id="3.60.21.10">
    <property type="match status" value="1"/>
</dbReference>
<dbReference type="InterPro" id="IPR052169">
    <property type="entry name" value="CW_Biosynth-Accessory"/>
</dbReference>
<evidence type="ECO:0000256" key="1">
    <source>
        <dbReference type="ARBA" id="ARBA00005662"/>
    </source>
</evidence>
<comment type="similarity">
    <text evidence="1">Belongs to the CapA family.</text>
</comment>
<reference evidence="3" key="1">
    <citation type="submission" date="2019-06" db="EMBL/GenBank/DDBJ databases">
        <title>Methanoculleus strain from Tamsui River, Taipei, Taiwan.</title>
        <authorList>
            <person name="You Y.-T."/>
            <person name="Chen S.-C."/>
            <person name="Lai S.-J."/>
            <person name="Lee Y.-C."/>
            <person name="Lai M.-C."/>
        </authorList>
    </citation>
    <scope>NUCLEOTIDE SEQUENCE</scope>
    <source>
        <strain evidence="3">Afa-1</strain>
    </source>
</reference>
<name>A0A9E4ZQK3_9EURY</name>
<gene>
    <name evidence="3" type="ORF">FKB36_11420</name>
</gene>
<evidence type="ECO:0000313" key="4">
    <source>
        <dbReference type="Proteomes" id="UP001065682"/>
    </source>
</evidence>
<dbReference type="EMBL" id="VHLL01000008">
    <property type="protein sequence ID" value="MCT8338076.1"/>
    <property type="molecule type" value="Genomic_DNA"/>
</dbReference>
<organism evidence="3 4">
    <name type="scientific">Methanoculleus formosensis</name>
    <dbReference type="NCBI Taxonomy" id="2590886"/>
    <lineage>
        <taxon>Archaea</taxon>
        <taxon>Methanobacteriati</taxon>
        <taxon>Methanobacteriota</taxon>
        <taxon>Stenosarchaea group</taxon>
        <taxon>Methanomicrobia</taxon>
        <taxon>Methanomicrobiales</taxon>
        <taxon>Methanomicrobiaceae</taxon>
        <taxon>Methanoculleus</taxon>
    </lineage>
</organism>
<dbReference type="RefSeq" id="WP_261598206.1">
    <property type="nucleotide sequence ID" value="NZ_VHLL01000008.1"/>
</dbReference>
<protein>
    <submittedName>
        <fullName evidence="3">CapA family protein</fullName>
    </submittedName>
</protein>
<dbReference type="Pfam" id="PF09587">
    <property type="entry name" value="PGA_cap"/>
    <property type="match status" value="1"/>
</dbReference>
<keyword evidence="4" id="KW-1185">Reference proteome</keyword>
<dbReference type="PANTHER" id="PTHR33393:SF11">
    <property type="entry name" value="POLYGLUTAMINE SYNTHESIS ACCESSORY PROTEIN RV0574C-RELATED"/>
    <property type="match status" value="1"/>
</dbReference>
<accession>A0A9E4ZQK3</accession>
<dbReference type="Proteomes" id="UP001065682">
    <property type="component" value="Unassembled WGS sequence"/>
</dbReference>
<dbReference type="SUPFAM" id="SSF56300">
    <property type="entry name" value="Metallo-dependent phosphatases"/>
    <property type="match status" value="1"/>
</dbReference>